<feature type="domain" description="DNA2/NAM7 helicase helicase" evidence="4">
    <location>
        <begin position="157"/>
        <end position="226"/>
    </location>
</feature>
<dbReference type="GO" id="GO:0003723">
    <property type="term" value="F:RNA binding"/>
    <property type="evidence" value="ECO:0007669"/>
    <property type="project" value="InterPro"/>
</dbReference>
<dbReference type="EMBL" id="NCVQ01000003">
    <property type="protein sequence ID" value="PWZ37346.1"/>
    <property type="molecule type" value="Genomic_DNA"/>
</dbReference>
<keyword evidence="2" id="KW-0963">Cytoplasm</keyword>
<reference evidence="6 7" key="1">
    <citation type="journal article" date="2018" name="Nat. Genet.">
        <title>Extensive intraspecific gene order and gene structural variations between Mo17 and other maize genomes.</title>
        <authorList>
            <person name="Sun S."/>
            <person name="Zhou Y."/>
            <person name="Chen J."/>
            <person name="Shi J."/>
            <person name="Zhao H."/>
            <person name="Zhao H."/>
            <person name="Song W."/>
            <person name="Zhang M."/>
            <person name="Cui Y."/>
            <person name="Dong X."/>
            <person name="Liu H."/>
            <person name="Ma X."/>
            <person name="Jiao Y."/>
            <person name="Wang B."/>
            <person name="Wei X."/>
            <person name="Stein J.C."/>
            <person name="Glaubitz J.C."/>
            <person name="Lu F."/>
            <person name="Yu G."/>
            <person name="Liang C."/>
            <person name="Fengler K."/>
            <person name="Li B."/>
            <person name="Rafalski A."/>
            <person name="Schnable P.S."/>
            <person name="Ware D.H."/>
            <person name="Buckler E.S."/>
            <person name="Lai J."/>
        </authorList>
    </citation>
    <scope>NUCLEOTIDE SEQUENCE [LARGE SCALE GENOMIC DNA]</scope>
    <source>
        <strain evidence="7">cv. Missouri 17</strain>
        <tissue evidence="6">Seedling</tissue>
    </source>
</reference>
<dbReference type="PANTHER" id="PTHR45418:SF1">
    <property type="entry name" value="CANCER_TESTIS ANTIGEN 55"/>
    <property type="match status" value="1"/>
</dbReference>
<feature type="domain" description="DNA2/NAM7 helicase-like C-terminal" evidence="5">
    <location>
        <begin position="230"/>
        <end position="321"/>
    </location>
</feature>
<keyword evidence="6" id="KW-0547">Nucleotide-binding</keyword>
<organism evidence="6 7">
    <name type="scientific">Zea mays</name>
    <name type="common">Maize</name>
    <dbReference type="NCBI Taxonomy" id="4577"/>
    <lineage>
        <taxon>Eukaryota</taxon>
        <taxon>Viridiplantae</taxon>
        <taxon>Streptophyta</taxon>
        <taxon>Embryophyta</taxon>
        <taxon>Tracheophyta</taxon>
        <taxon>Spermatophyta</taxon>
        <taxon>Magnoliopsida</taxon>
        <taxon>Liliopsida</taxon>
        <taxon>Poales</taxon>
        <taxon>Poaceae</taxon>
        <taxon>PACMAD clade</taxon>
        <taxon>Panicoideae</taxon>
        <taxon>Andropogonodae</taxon>
        <taxon>Andropogoneae</taxon>
        <taxon>Tripsacinae</taxon>
        <taxon>Zea</taxon>
    </lineage>
</organism>
<dbReference type="GO" id="GO:0005737">
    <property type="term" value="C:cytoplasm"/>
    <property type="evidence" value="ECO:0007669"/>
    <property type="project" value="UniProtKB-SubCell"/>
</dbReference>
<proteinExistence type="predicted"/>
<dbReference type="Gene3D" id="3.40.50.300">
    <property type="entry name" value="P-loop containing nucleotide triphosphate hydrolases"/>
    <property type="match status" value="3"/>
</dbReference>
<dbReference type="GO" id="GO:0031047">
    <property type="term" value="P:regulatory ncRNA-mediated gene silencing"/>
    <property type="evidence" value="ECO:0007669"/>
    <property type="project" value="UniProtKB-KW"/>
</dbReference>
<keyword evidence="3" id="KW-0943">RNA-mediated gene silencing</keyword>
<keyword evidence="6" id="KW-0067">ATP-binding</keyword>
<gene>
    <name evidence="6" type="primary">SDE3_3</name>
    <name evidence="6" type="ORF">Zm00014a_035737</name>
</gene>
<evidence type="ECO:0000313" key="6">
    <source>
        <dbReference type="EMBL" id="PWZ37346.1"/>
    </source>
</evidence>
<feature type="domain" description="DNA2/NAM7 helicase helicase" evidence="4">
    <location>
        <begin position="40"/>
        <end position="127"/>
    </location>
</feature>
<dbReference type="Pfam" id="PF13086">
    <property type="entry name" value="AAA_11"/>
    <property type="match status" value="2"/>
</dbReference>
<evidence type="ECO:0000259" key="4">
    <source>
        <dbReference type="Pfam" id="PF13086"/>
    </source>
</evidence>
<comment type="caution">
    <text evidence="6">The sequence shown here is derived from an EMBL/GenBank/DDBJ whole genome shotgun (WGS) entry which is preliminary data.</text>
</comment>
<dbReference type="SUPFAM" id="SSF52540">
    <property type="entry name" value="P-loop containing nucleoside triphosphate hydrolases"/>
    <property type="match status" value="2"/>
</dbReference>
<protein>
    <submittedName>
        <fullName evidence="6">Putative RNA helicase SDE3</fullName>
    </submittedName>
</protein>
<dbReference type="InterPro" id="IPR047187">
    <property type="entry name" value="SF1_C_Upf1"/>
</dbReference>
<keyword evidence="6" id="KW-0347">Helicase</keyword>
<evidence type="ECO:0000313" key="7">
    <source>
        <dbReference type="Proteomes" id="UP000251960"/>
    </source>
</evidence>
<dbReference type="InterPro" id="IPR041677">
    <property type="entry name" value="DNA2/NAM7_AAA_11"/>
</dbReference>
<dbReference type="CDD" id="cd18808">
    <property type="entry name" value="SF1_C_Upf1"/>
    <property type="match status" value="1"/>
</dbReference>
<keyword evidence="6" id="KW-0378">Hydrolase</keyword>
<comment type="subcellular location">
    <subcellularLocation>
        <location evidence="1">Cytoplasm</location>
    </subcellularLocation>
</comment>
<dbReference type="CDD" id="cd18038">
    <property type="entry name" value="DEXXQc_Helz-like"/>
    <property type="match status" value="1"/>
</dbReference>
<sequence>MRRRYKAIHDVEVVGPTVLFPYQTPYRSLKKQSFKPLNPHINTEQADVVGMILGCNGVPPYVIYGPPGIGKTMTIVEAILQLYTYNRRANVLICAPSNGAADHVWEILFEASYLIRATDIFRLNASNRQYDDVNPDFLRFCFFEDMVFKCPPLQKLMRYRIIISTYMSSSLLHSEGIAQGHFTHIFLDDAAQASEPEAMIPLSGLCRWDTVVVLAGDPMQLGPVIHCRQAKKDGLGVITPYSQQVTKIKKALEYFEMPNLKVGSVEQFQCQEREVIIISTVRSTIKHNEFDKFFNLGFLSNYKRFNAAITRAKSLLVIVENPHVITKDRHWDRLLRYCVDNGSYQGCPLPPPKSFSHSEESISSGYGGTNYIGPVLPDFITVLPYKCVTSYMANVKCGQCPNAGFDTHAAIGSFQPNSSQAHAVNSCISAFQCPHRILVCAPTNTIILQLASHLVPLVEKYCKAKNLINAIILFGNLERMRQKADTEKLSKLFESDRVTSDASRTKYARLVFCIPYRSSWLQNQKFDILVIDEATNLNVTRC</sequence>
<dbReference type="ExpressionAtlas" id="A0A3L6FRJ9">
    <property type="expression patterns" value="baseline and differential"/>
</dbReference>
<accession>A0A3L6FRJ9</accession>
<dbReference type="PANTHER" id="PTHR45418">
    <property type="entry name" value="CANCER/TESTIS ANTIGEN 55"/>
    <property type="match status" value="1"/>
</dbReference>
<dbReference type="InterPro" id="IPR041679">
    <property type="entry name" value="DNA2/NAM7-like_C"/>
</dbReference>
<name>A0A3L6FRJ9_MAIZE</name>
<dbReference type="Proteomes" id="UP000251960">
    <property type="component" value="Chromosome 2"/>
</dbReference>
<evidence type="ECO:0000259" key="5">
    <source>
        <dbReference type="Pfam" id="PF13087"/>
    </source>
</evidence>
<dbReference type="InterPro" id="IPR027417">
    <property type="entry name" value="P-loop_NTPase"/>
</dbReference>
<dbReference type="Pfam" id="PF13087">
    <property type="entry name" value="AAA_12"/>
    <property type="match status" value="1"/>
</dbReference>
<dbReference type="InterPro" id="IPR026122">
    <property type="entry name" value="MOV-10/SDE3_DEXXQ/H-box"/>
</dbReference>
<dbReference type="GO" id="GO:0032574">
    <property type="term" value="F:5'-3' RNA helicase activity"/>
    <property type="evidence" value="ECO:0007669"/>
    <property type="project" value="InterPro"/>
</dbReference>
<evidence type="ECO:0000256" key="1">
    <source>
        <dbReference type="ARBA" id="ARBA00004496"/>
    </source>
</evidence>
<evidence type="ECO:0000256" key="3">
    <source>
        <dbReference type="ARBA" id="ARBA00023158"/>
    </source>
</evidence>
<dbReference type="FunFam" id="3.40.50.300:FF:001468">
    <property type="entry name" value="Probable RNA helicase SDE3"/>
    <property type="match status" value="1"/>
</dbReference>
<evidence type="ECO:0000256" key="2">
    <source>
        <dbReference type="ARBA" id="ARBA00022490"/>
    </source>
</evidence>
<dbReference type="AlphaFoldDB" id="A0A3L6FRJ9"/>